<dbReference type="GO" id="GO:0005509">
    <property type="term" value="F:calcium ion binding"/>
    <property type="evidence" value="ECO:0007669"/>
    <property type="project" value="InterPro"/>
</dbReference>
<dbReference type="PANTHER" id="PTHR24049:SF22">
    <property type="entry name" value="DROSOPHILA CRUMBS HOMOLOG"/>
    <property type="match status" value="1"/>
</dbReference>
<evidence type="ECO:0000256" key="1">
    <source>
        <dbReference type="ARBA" id="ARBA00004251"/>
    </source>
</evidence>
<evidence type="ECO:0000256" key="4">
    <source>
        <dbReference type="ARBA" id="ARBA00022536"/>
    </source>
</evidence>
<keyword evidence="3" id="KW-1003">Cell membrane</keyword>
<evidence type="ECO:0000256" key="11">
    <source>
        <dbReference type="ARBA" id="ARBA00023157"/>
    </source>
</evidence>
<feature type="disulfide bond" evidence="13">
    <location>
        <begin position="433"/>
        <end position="442"/>
    </location>
</feature>
<feature type="disulfide bond" evidence="13">
    <location>
        <begin position="353"/>
        <end position="362"/>
    </location>
</feature>
<dbReference type="Gene3D" id="2.10.50.10">
    <property type="entry name" value="Tumor Necrosis Factor Receptor, subunit A, domain 2"/>
    <property type="match status" value="1"/>
</dbReference>
<feature type="domain" description="EGF-like" evidence="17">
    <location>
        <begin position="485"/>
        <end position="522"/>
    </location>
</feature>
<keyword evidence="9 15" id="KW-1133">Transmembrane helix</keyword>
<dbReference type="InterPro" id="IPR000742">
    <property type="entry name" value="EGF"/>
</dbReference>
<feature type="domain" description="EGF-like" evidence="17">
    <location>
        <begin position="326"/>
        <end position="363"/>
    </location>
</feature>
<dbReference type="FunFam" id="2.10.25.10:FF:000255">
    <property type="entry name" value="Sushi, nidogen and EGF-like domains 1"/>
    <property type="match status" value="5"/>
</dbReference>
<keyword evidence="10 15" id="KW-0472">Membrane</keyword>
<evidence type="ECO:0000256" key="5">
    <source>
        <dbReference type="ARBA" id="ARBA00022692"/>
    </source>
</evidence>
<feature type="domain" description="EGF-like" evidence="17">
    <location>
        <begin position="366"/>
        <end position="403"/>
    </location>
</feature>
<keyword evidence="4 13" id="KW-0245">EGF-like domain</keyword>
<evidence type="ECO:0000256" key="14">
    <source>
        <dbReference type="SAM" id="MobiDB-lite"/>
    </source>
</evidence>
<keyword evidence="12" id="KW-0325">Glycoprotein</keyword>
<dbReference type="SMART" id="SM00181">
    <property type="entry name" value="EGF"/>
    <property type="match status" value="9"/>
</dbReference>
<dbReference type="SMART" id="SM01411">
    <property type="entry name" value="Ephrin_rec_like"/>
    <property type="match status" value="1"/>
</dbReference>
<evidence type="ECO:0000256" key="6">
    <source>
        <dbReference type="ARBA" id="ARBA00022729"/>
    </source>
</evidence>
<feature type="chain" id="PRO_5040141257" evidence="16">
    <location>
        <begin position="20"/>
        <end position="982"/>
    </location>
</feature>
<evidence type="ECO:0000313" key="18">
    <source>
        <dbReference type="EMBL" id="KAJ8030041.1"/>
    </source>
</evidence>
<dbReference type="FunFam" id="2.10.25.10:FF:000172">
    <property type="entry name" value="FAT atypical cadherin 3"/>
    <property type="match status" value="1"/>
</dbReference>
<dbReference type="PROSITE" id="PS00022">
    <property type="entry name" value="EGF_1"/>
    <property type="match status" value="9"/>
</dbReference>
<dbReference type="FunFam" id="2.10.25.10:FF:000391">
    <property type="entry name" value="Weary, isoform C"/>
    <property type="match status" value="1"/>
</dbReference>
<feature type="region of interest" description="Disordered" evidence="14">
    <location>
        <begin position="905"/>
        <end position="941"/>
    </location>
</feature>
<feature type="disulfide bond" evidence="13">
    <location>
        <begin position="512"/>
        <end position="521"/>
    </location>
</feature>
<feature type="domain" description="EGF-like" evidence="17">
    <location>
        <begin position="161"/>
        <end position="199"/>
    </location>
</feature>
<proteinExistence type="predicted"/>
<dbReference type="Pfam" id="PF02014">
    <property type="entry name" value="Reeler"/>
    <property type="match status" value="1"/>
</dbReference>
<dbReference type="GO" id="GO:0009887">
    <property type="term" value="P:animal organ morphogenesis"/>
    <property type="evidence" value="ECO:0007669"/>
    <property type="project" value="UniProtKB-ARBA"/>
</dbReference>
<evidence type="ECO:0000256" key="9">
    <source>
        <dbReference type="ARBA" id="ARBA00022989"/>
    </source>
</evidence>
<feature type="domain" description="EGF-like" evidence="17">
    <location>
        <begin position="246"/>
        <end position="283"/>
    </location>
</feature>
<evidence type="ECO:0000313" key="19">
    <source>
        <dbReference type="Proteomes" id="UP001152320"/>
    </source>
</evidence>
<dbReference type="SMART" id="SM00179">
    <property type="entry name" value="EGF_CA"/>
    <property type="match status" value="8"/>
</dbReference>
<reference evidence="18" key="1">
    <citation type="submission" date="2021-10" db="EMBL/GenBank/DDBJ databases">
        <title>Tropical sea cucumber genome reveals ecological adaptation and Cuvierian tubules defense mechanism.</title>
        <authorList>
            <person name="Chen T."/>
        </authorList>
    </citation>
    <scope>NUCLEOTIDE SEQUENCE</scope>
    <source>
        <strain evidence="18">Nanhai2018</strain>
        <tissue evidence="18">Muscle</tissue>
    </source>
</reference>
<dbReference type="InterPro" id="IPR042307">
    <property type="entry name" value="Reeler_sf"/>
</dbReference>
<feature type="compositionally biased region" description="Polar residues" evidence="14">
    <location>
        <begin position="972"/>
        <end position="982"/>
    </location>
</feature>
<dbReference type="PROSITE" id="PS50026">
    <property type="entry name" value="EGF_3"/>
    <property type="match status" value="9"/>
</dbReference>
<feature type="domain" description="EGF-like" evidence="17">
    <location>
        <begin position="446"/>
        <end position="483"/>
    </location>
</feature>
<gene>
    <name evidence="18" type="ORF">HOLleu_29612</name>
</gene>
<evidence type="ECO:0000256" key="3">
    <source>
        <dbReference type="ARBA" id="ARBA00022475"/>
    </source>
</evidence>
<comment type="caution">
    <text evidence="18">The sequence shown here is derived from an EMBL/GenBank/DDBJ whole genome shotgun (WGS) entry which is preliminary data.</text>
</comment>
<keyword evidence="11 13" id="KW-1015">Disulfide bond</keyword>
<evidence type="ECO:0000256" key="2">
    <source>
        <dbReference type="ARBA" id="ARBA00022473"/>
    </source>
</evidence>
<sequence length="982" mass="104568">MIRLFWLVVCFFLASIANGQFLCFILRPSTVSSSDPQSDNSNPYVIEVSTQSYTPGDNITVTITTNQQNPQATFTEVYVAAADAIEKKNYFGNWLEQSPTYCDDRVISYNTTAPENIKTFTWQEPMGQSIPVGGFIFRATIVQEAVTYWGPNVESAVIQVSTFQCPENACNNGQCLPIGGSGTGFTCICNDGYTGVSCDQQITPMINPCDNTPCENGGTCIPLNDQNRDCQCPDGFLGESCEIPSVPDPCDSSPCQNGGTCVRETGPGYICTCMDGFEGINCTDAVPNPCDSSPCQNGGTCVRETGPGYICTCMDGFEGINCMDAVPNPCDSSPCQNGGTCVRQTGPGYICTCMDGFEGVNCMDAVPNPCDSSPCQNGGTCVRETGPGYICTCMDGFEGVNCMDAVPNPCDSSPCQNGGTCVRETGPGYICTCMDGFAGVNCTDAVPNPCDSSPCQNGGTCVREIGPGYICTCMDGFAGINCMNAADPCILQPCQNDGTCVNLNGGNFNCSCLEGFTGETCEIEGVLLTTSAFPTEASPRCERISIKDSIIKCNETNEILAEVCTLECDNGKVLSVAGHNTFTCNLTGNNPFWNPRPLGNICQATVDAVSRSQQMNVSITTTATNCSELNKIDVEIGPFFSNIVTKAINNFCKNMTNCQQKINFTLLPTMCSSAMNGGTRRRRQTQAGLEATVVIEVTTCLNDSSLETVITSLKNLVQNESVIPVNSSYTVELTDANKESITISDVIYTCGPGHGNLGDGTCVMCPPGTKEESGSCMLCPAGTYQNNGGKIECKSCTEGQEKKINTLPGATQFDDVCTVLISENPEKGLPIAVVAILILVASLAVCGFLILLRVIQVICCPQKKTAKKRSRSDNDARVDMESEPAVLGFTLSESDSSQQNFYEEDAAKAEDGDDERSEAYSVDAGYHGSSGNGEVPTPKDIDLISITDGSIDEDFELGQHTYDDPANLKKQGGNQNIEISSL</sequence>
<dbReference type="InterPro" id="IPR013032">
    <property type="entry name" value="EGF-like_CS"/>
</dbReference>
<evidence type="ECO:0000256" key="10">
    <source>
        <dbReference type="ARBA" id="ARBA00023136"/>
    </source>
</evidence>
<dbReference type="GO" id="GO:0007154">
    <property type="term" value="P:cell communication"/>
    <property type="evidence" value="ECO:0007669"/>
    <property type="project" value="UniProtKB-ARBA"/>
</dbReference>
<dbReference type="CDD" id="cd00054">
    <property type="entry name" value="EGF_CA"/>
    <property type="match status" value="8"/>
</dbReference>
<keyword evidence="6 16" id="KW-0732">Signal</keyword>
<protein>
    <submittedName>
        <fullName evidence="18">Sushi, nidogen and EGF-like domain-containing protein 1</fullName>
    </submittedName>
</protein>
<evidence type="ECO:0000256" key="13">
    <source>
        <dbReference type="PROSITE-ProRule" id="PRU00076"/>
    </source>
</evidence>
<evidence type="ECO:0000256" key="7">
    <source>
        <dbReference type="ARBA" id="ARBA00022737"/>
    </source>
</evidence>
<dbReference type="GO" id="GO:0048667">
    <property type="term" value="P:cell morphogenesis involved in neuron differentiation"/>
    <property type="evidence" value="ECO:0007669"/>
    <property type="project" value="UniProtKB-ARBA"/>
</dbReference>
<evidence type="ECO:0000256" key="8">
    <source>
        <dbReference type="ARBA" id="ARBA00022837"/>
    </source>
</evidence>
<dbReference type="GO" id="GO:0016358">
    <property type="term" value="P:dendrite development"/>
    <property type="evidence" value="ECO:0007669"/>
    <property type="project" value="UniProtKB-ARBA"/>
</dbReference>
<dbReference type="Gene3D" id="2.60.40.4060">
    <property type="entry name" value="Reeler domain"/>
    <property type="match status" value="1"/>
</dbReference>
<evidence type="ECO:0000259" key="17">
    <source>
        <dbReference type="PROSITE" id="PS50026"/>
    </source>
</evidence>
<feature type="disulfide bond" evidence="13">
    <location>
        <begin position="232"/>
        <end position="241"/>
    </location>
</feature>
<dbReference type="PANTHER" id="PTHR24049">
    <property type="entry name" value="CRUMBS FAMILY MEMBER"/>
    <property type="match status" value="1"/>
</dbReference>
<feature type="disulfide bond" evidence="13">
    <location>
        <begin position="189"/>
        <end position="198"/>
    </location>
</feature>
<accession>A0A9Q1BNS7</accession>
<dbReference type="GO" id="GO:0043005">
    <property type="term" value="C:neuron projection"/>
    <property type="evidence" value="ECO:0007669"/>
    <property type="project" value="UniProtKB-ARBA"/>
</dbReference>
<keyword evidence="19" id="KW-1185">Reference proteome</keyword>
<dbReference type="InterPro" id="IPR001881">
    <property type="entry name" value="EGF-like_Ca-bd_dom"/>
</dbReference>
<organism evidence="18 19">
    <name type="scientific">Holothuria leucospilota</name>
    <name type="common">Black long sea cucumber</name>
    <name type="synonym">Mertensiothuria leucospilota</name>
    <dbReference type="NCBI Taxonomy" id="206669"/>
    <lineage>
        <taxon>Eukaryota</taxon>
        <taxon>Metazoa</taxon>
        <taxon>Echinodermata</taxon>
        <taxon>Eleutherozoa</taxon>
        <taxon>Echinozoa</taxon>
        <taxon>Holothuroidea</taxon>
        <taxon>Aspidochirotacea</taxon>
        <taxon>Aspidochirotida</taxon>
        <taxon>Holothuriidae</taxon>
        <taxon>Holothuria</taxon>
    </lineage>
</organism>
<dbReference type="InterPro" id="IPR002861">
    <property type="entry name" value="Reeler_dom"/>
</dbReference>
<feature type="region of interest" description="Disordered" evidence="14">
    <location>
        <begin position="956"/>
        <end position="982"/>
    </location>
</feature>
<dbReference type="GO" id="GO:0001764">
    <property type="term" value="P:neuron migration"/>
    <property type="evidence" value="ECO:0007669"/>
    <property type="project" value="UniProtKB-ARBA"/>
</dbReference>
<dbReference type="GO" id="GO:0032991">
    <property type="term" value="C:protein-containing complex"/>
    <property type="evidence" value="ECO:0007669"/>
    <property type="project" value="TreeGrafter"/>
</dbReference>
<dbReference type="EMBL" id="JAIZAY010000014">
    <property type="protein sequence ID" value="KAJ8030041.1"/>
    <property type="molecule type" value="Genomic_DNA"/>
</dbReference>
<dbReference type="Pfam" id="PF00008">
    <property type="entry name" value="EGF"/>
    <property type="match status" value="7"/>
</dbReference>
<dbReference type="AlphaFoldDB" id="A0A9Q1BNS7"/>
<keyword evidence="5 15" id="KW-0812">Transmembrane</keyword>
<feature type="domain" description="EGF-like" evidence="17">
    <location>
        <begin position="205"/>
        <end position="242"/>
    </location>
</feature>
<dbReference type="PROSITE" id="PS01186">
    <property type="entry name" value="EGF_2"/>
    <property type="match status" value="9"/>
</dbReference>
<feature type="disulfide bond" evidence="13">
    <location>
        <begin position="313"/>
        <end position="322"/>
    </location>
</feature>
<keyword evidence="7" id="KW-0677">Repeat</keyword>
<feature type="signal peptide" evidence="16">
    <location>
        <begin position="1"/>
        <end position="19"/>
    </location>
</feature>
<dbReference type="OrthoDB" id="430340at2759"/>
<feature type="disulfide bond" evidence="13">
    <location>
        <begin position="170"/>
        <end position="187"/>
    </location>
</feature>
<evidence type="ECO:0000256" key="12">
    <source>
        <dbReference type="ARBA" id="ARBA00023180"/>
    </source>
</evidence>
<feature type="domain" description="EGF-like" evidence="17">
    <location>
        <begin position="286"/>
        <end position="323"/>
    </location>
</feature>
<dbReference type="GO" id="GO:0007157">
    <property type="term" value="P:heterophilic cell-cell adhesion via plasma membrane cell adhesion molecules"/>
    <property type="evidence" value="ECO:0007669"/>
    <property type="project" value="TreeGrafter"/>
</dbReference>
<dbReference type="Proteomes" id="UP001152320">
    <property type="component" value="Chromosome 14"/>
</dbReference>
<evidence type="ECO:0000256" key="15">
    <source>
        <dbReference type="SAM" id="Phobius"/>
    </source>
</evidence>
<comment type="caution">
    <text evidence="13">Lacks conserved residue(s) required for the propagation of feature annotation.</text>
</comment>
<dbReference type="Gene3D" id="2.10.25.10">
    <property type="entry name" value="Laminin"/>
    <property type="match status" value="9"/>
</dbReference>
<keyword evidence="2" id="KW-0217">Developmental protein</keyword>
<dbReference type="FunFam" id="2.10.25.10:FF:000699">
    <property type="entry name" value="Uncharacterized protein, isoform C"/>
    <property type="match status" value="1"/>
</dbReference>
<dbReference type="GO" id="GO:0023052">
    <property type="term" value="P:signaling"/>
    <property type="evidence" value="ECO:0007669"/>
    <property type="project" value="UniProtKB-ARBA"/>
</dbReference>
<feature type="disulfide bond" evidence="13">
    <location>
        <begin position="473"/>
        <end position="482"/>
    </location>
</feature>
<dbReference type="Pfam" id="PF12661">
    <property type="entry name" value="hEGF"/>
    <property type="match status" value="1"/>
</dbReference>
<feature type="transmembrane region" description="Helical" evidence="15">
    <location>
        <begin position="829"/>
        <end position="855"/>
    </location>
</feature>
<feature type="disulfide bond" evidence="13">
    <location>
        <begin position="393"/>
        <end position="402"/>
    </location>
</feature>
<comment type="subcellular location">
    <subcellularLocation>
        <location evidence="1">Cell membrane</location>
        <topology evidence="1">Single-pass type I membrane protein</topology>
    </subcellularLocation>
</comment>
<feature type="domain" description="EGF-like" evidence="17">
    <location>
        <begin position="406"/>
        <end position="443"/>
    </location>
</feature>
<evidence type="ECO:0000256" key="16">
    <source>
        <dbReference type="SAM" id="SignalP"/>
    </source>
</evidence>
<feature type="disulfide bond" evidence="13">
    <location>
        <begin position="165"/>
        <end position="175"/>
    </location>
</feature>
<dbReference type="CDD" id="cd08544">
    <property type="entry name" value="Reeler"/>
    <property type="match status" value="1"/>
</dbReference>
<dbReference type="SUPFAM" id="SSF57196">
    <property type="entry name" value="EGF/Laminin"/>
    <property type="match status" value="9"/>
</dbReference>
<feature type="disulfide bond" evidence="13">
    <location>
        <begin position="273"/>
        <end position="282"/>
    </location>
</feature>
<dbReference type="GO" id="GO:0005886">
    <property type="term" value="C:plasma membrane"/>
    <property type="evidence" value="ECO:0007669"/>
    <property type="project" value="UniProtKB-SubCell"/>
</dbReference>
<name>A0A9Q1BNS7_HOLLE</name>
<dbReference type="InterPro" id="IPR051022">
    <property type="entry name" value="Notch_Cell-Fate_Det"/>
</dbReference>
<dbReference type="GO" id="GO:0048646">
    <property type="term" value="P:anatomical structure formation involved in morphogenesis"/>
    <property type="evidence" value="ECO:0007669"/>
    <property type="project" value="UniProtKB-ARBA"/>
</dbReference>
<dbReference type="GO" id="GO:0045197">
    <property type="term" value="P:establishment or maintenance of epithelial cell apical/basal polarity"/>
    <property type="evidence" value="ECO:0007669"/>
    <property type="project" value="TreeGrafter"/>
</dbReference>
<keyword evidence="8" id="KW-0106">Calcium</keyword>